<dbReference type="AlphaFoldDB" id="A0AA37SZB5"/>
<keyword evidence="8 9" id="KW-0472">Membrane</keyword>
<keyword evidence="7 9" id="KW-0811">Translocation</keyword>
<organism evidence="10 11">
    <name type="scientific">Agaribacter marinus</name>
    <dbReference type="NCBI Taxonomy" id="1431249"/>
    <lineage>
        <taxon>Bacteria</taxon>
        <taxon>Pseudomonadati</taxon>
        <taxon>Pseudomonadota</taxon>
        <taxon>Gammaproteobacteria</taxon>
        <taxon>Alteromonadales</taxon>
        <taxon>Alteromonadaceae</taxon>
        <taxon>Agaribacter</taxon>
    </lineage>
</organism>
<dbReference type="EMBL" id="BSOT01000002">
    <property type="protein sequence ID" value="GLR69308.1"/>
    <property type="molecule type" value="Genomic_DNA"/>
</dbReference>
<evidence type="ECO:0000256" key="9">
    <source>
        <dbReference type="HAMAP-Rule" id="MF_00236"/>
    </source>
</evidence>
<keyword evidence="2 9" id="KW-0813">Transport</keyword>
<evidence type="ECO:0000313" key="11">
    <source>
        <dbReference type="Proteomes" id="UP001156601"/>
    </source>
</evidence>
<dbReference type="GO" id="GO:0008320">
    <property type="term" value="F:protein transmembrane transporter activity"/>
    <property type="evidence" value="ECO:0007669"/>
    <property type="project" value="UniProtKB-UniRule"/>
</dbReference>
<name>A0AA37SZB5_9ALTE</name>
<protein>
    <recommendedName>
        <fullName evidence="9">Sec-independent protein translocase protein TatA</fullName>
    </recommendedName>
</protein>
<dbReference type="InterPro" id="IPR003369">
    <property type="entry name" value="TatA/B/E"/>
</dbReference>
<evidence type="ECO:0000256" key="6">
    <source>
        <dbReference type="ARBA" id="ARBA00022989"/>
    </source>
</evidence>
<evidence type="ECO:0000256" key="3">
    <source>
        <dbReference type="ARBA" id="ARBA00022475"/>
    </source>
</evidence>
<dbReference type="PANTHER" id="PTHR42982:SF1">
    <property type="entry name" value="SEC-INDEPENDENT PROTEIN TRANSLOCASE PROTEIN TATA"/>
    <property type="match status" value="1"/>
</dbReference>
<proteinExistence type="inferred from homology"/>
<dbReference type="Pfam" id="PF02416">
    <property type="entry name" value="TatA_B_E"/>
    <property type="match status" value="1"/>
</dbReference>
<evidence type="ECO:0000313" key="10">
    <source>
        <dbReference type="EMBL" id="GLR69308.1"/>
    </source>
</evidence>
<dbReference type="HAMAP" id="MF_00236">
    <property type="entry name" value="TatA_E"/>
    <property type="match status" value="1"/>
</dbReference>
<dbReference type="Proteomes" id="UP001156601">
    <property type="component" value="Unassembled WGS sequence"/>
</dbReference>
<dbReference type="PANTHER" id="PTHR42982">
    <property type="entry name" value="SEC-INDEPENDENT PROTEIN TRANSLOCASE PROTEIN TATA"/>
    <property type="match status" value="1"/>
</dbReference>
<dbReference type="GO" id="GO:0043953">
    <property type="term" value="P:protein transport by the Tat complex"/>
    <property type="evidence" value="ECO:0007669"/>
    <property type="project" value="UniProtKB-UniRule"/>
</dbReference>
<keyword evidence="5 9" id="KW-0653">Protein transport</keyword>
<comment type="function">
    <text evidence="9">Part of the twin-arginine translocation (Tat) system that transports large folded proteins containing a characteristic twin-arginine motif in their signal peptide across membranes. TatA could form the protein-conducting channel of the Tat system.</text>
</comment>
<reference evidence="10" key="1">
    <citation type="journal article" date="2014" name="Int. J. Syst. Evol. Microbiol.">
        <title>Complete genome sequence of Corynebacterium casei LMG S-19264T (=DSM 44701T), isolated from a smear-ripened cheese.</title>
        <authorList>
            <consortium name="US DOE Joint Genome Institute (JGI-PGF)"/>
            <person name="Walter F."/>
            <person name="Albersmeier A."/>
            <person name="Kalinowski J."/>
            <person name="Ruckert C."/>
        </authorList>
    </citation>
    <scope>NUCLEOTIDE SEQUENCE</scope>
    <source>
        <strain evidence="10">NBRC 110023</strain>
    </source>
</reference>
<comment type="subcellular location">
    <subcellularLocation>
        <location evidence="1 9">Cell membrane</location>
        <topology evidence="1 9">Single-pass membrane protein</topology>
    </subcellularLocation>
</comment>
<dbReference type="GO" id="GO:0033281">
    <property type="term" value="C:TAT protein transport complex"/>
    <property type="evidence" value="ECO:0007669"/>
    <property type="project" value="UniProtKB-UniRule"/>
</dbReference>
<sequence>MNIGIWQVALIALVFILLFGRGKIPALMGDLAAGIKSFKKEIKDDENSKQDV</sequence>
<dbReference type="InterPro" id="IPR006312">
    <property type="entry name" value="TatA/E"/>
</dbReference>
<comment type="subunit">
    <text evidence="9">The Tat system comprises two distinct complexes: a TatABC complex, containing multiple copies of TatA, TatB and TatC subunits, and a separate TatA complex, containing only TatA subunits. Substrates initially bind to the TatABC complex, which probably triggers association of the separate TatA complex to form the active translocon.</text>
</comment>
<comment type="similarity">
    <text evidence="9">Belongs to the TatA/E family.</text>
</comment>
<keyword evidence="4 9" id="KW-0812">Transmembrane</keyword>
<comment type="caution">
    <text evidence="10">The sequence shown here is derived from an EMBL/GenBank/DDBJ whole genome shotgun (WGS) entry which is preliminary data.</text>
</comment>
<evidence type="ECO:0000256" key="4">
    <source>
        <dbReference type="ARBA" id="ARBA00022692"/>
    </source>
</evidence>
<dbReference type="Gene3D" id="1.20.5.3310">
    <property type="match status" value="1"/>
</dbReference>
<accession>A0AA37SZB5</accession>
<evidence type="ECO:0000256" key="1">
    <source>
        <dbReference type="ARBA" id="ARBA00004162"/>
    </source>
</evidence>
<dbReference type="RefSeq" id="WP_284215638.1">
    <property type="nucleotide sequence ID" value="NZ_BSOT01000002.1"/>
</dbReference>
<evidence type="ECO:0000256" key="8">
    <source>
        <dbReference type="ARBA" id="ARBA00023136"/>
    </source>
</evidence>
<keyword evidence="11" id="KW-1185">Reference proteome</keyword>
<evidence type="ECO:0000256" key="2">
    <source>
        <dbReference type="ARBA" id="ARBA00022448"/>
    </source>
</evidence>
<keyword evidence="6 9" id="KW-1133">Transmembrane helix</keyword>
<dbReference type="NCBIfam" id="TIGR01411">
    <property type="entry name" value="tatAE"/>
    <property type="match status" value="1"/>
</dbReference>
<evidence type="ECO:0000256" key="7">
    <source>
        <dbReference type="ARBA" id="ARBA00023010"/>
    </source>
</evidence>
<keyword evidence="3 9" id="KW-1003">Cell membrane</keyword>
<evidence type="ECO:0000256" key="5">
    <source>
        <dbReference type="ARBA" id="ARBA00022927"/>
    </source>
</evidence>
<gene>
    <name evidence="9" type="primary">tatA</name>
    <name evidence="10" type="ORF">GCM10007852_02160</name>
</gene>
<reference evidence="10" key="2">
    <citation type="submission" date="2023-01" db="EMBL/GenBank/DDBJ databases">
        <title>Draft genome sequence of Agaribacter marinus strain NBRC 110023.</title>
        <authorList>
            <person name="Sun Q."/>
            <person name="Mori K."/>
        </authorList>
    </citation>
    <scope>NUCLEOTIDE SEQUENCE</scope>
    <source>
        <strain evidence="10">NBRC 110023</strain>
    </source>
</reference>